<dbReference type="SUPFAM" id="SSF53448">
    <property type="entry name" value="Nucleotide-diphospho-sugar transferases"/>
    <property type="match status" value="1"/>
</dbReference>
<dbReference type="OrthoDB" id="9803871at2"/>
<gene>
    <name evidence="8" type="ordered locus">Tlie_0762</name>
</gene>
<evidence type="ECO:0000313" key="9">
    <source>
        <dbReference type="Proteomes" id="UP000005868"/>
    </source>
</evidence>
<reference evidence="8 9" key="2">
    <citation type="journal article" date="2012" name="Stand. Genomic Sci.">
        <title>Genome sequence of the moderately thermophilic, amino-acid-degrading and sulfur-reducing bacterium Thermovirga lienii type strain (Cas60314(T)).</title>
        <authorList>
            <person name="Goker M."/>
            <person name="Saunders E."/>
            <person name="Lapidus A."/>
            <person name="Nolan M."/>
            <person name="Lucas S."/>
            <person name="Hammon N."/>
            <person name="Deshpande S."/>
            <person name="Cheng J.F."/>
            <person name="Han C."/>
            <person name="Tapia R."/>
            <person name="Goodwin L.A."/>
            <person name="Pitluck S."/>
            <person name="Liolios K."/>
            <person name="Mavromatis K."/>
            <person name="Pagani I."/>
            <person name="Ivanova N."/>
            <person name="Mikhailova N."/>
            <person name="Pati A."/>
            <person name="Chen A."/>
            <person name="Palaniappan K."/>
            <person name="Land M."/>
            <person name="Chang Y.J."/>
            <person name="Jeffries C.D."/>
            <person name="Brambilla E.M."/>
            <person name="Rohde M."/>
            <person name="Spring S."/>
            <person name="Detter J.C."/>
            <person name="Woyke T."/>
            <person name="Bristow J."/>
            <person name="Eisen J.A."/>
            <person name="Markowitz V."/>
            <person name="Hugenholtz P."/>
            <person name="Kyrpides N.C."/>
            <person name="Klenk H.P."/>
        </authorList>
    </citation>
    <scope>NUCLEOTIDE SEQUENCE [LARGE SCALE GENOMIC DNA]</scope>
    <source>
        <strain evidence="9">ATCC BAA-1197 / DSM 17291 / Cas60314</strain>
    </source>
</reference>
<dbReference type="InterPro" id="IPR029044">
    <property type="entry name" value="Nucleotide-diphossugar_trans"/>
</dbReference>
<protein>
    <recommendedName>
        <fullName evidence="2 6">UTP--glucose-1-phosphate uridylyltransferase</fullName>
        <ecNumber evidence="2 6">2.7.7.9</ecNumber>
    </recommendedName>
    <alternativeName>
        <fullName evidence="6">UDP-glucose pyrophosphorylase</fullName>
    </alternativeName>
</protein>
<accession>G7V9E5</accession>
<dbReference type="Gene3D" id="3.90.550.10">
    <property type="entry name" value="Spore Coat Polysaccharide Biosynthesis Protein SpsA, Chain A"/>
    <property type="match status" value="1"/>
</dbReference>
<evidence type="ECO:0000256" key="4">
    <source>
        <dbReference type="ARBA" id="ARBA00022695"/>
    </source>
</evidence>
<keyword evidence="3 6" id="KW-0808">Transferase</keyword>
<dbReference type="Proteomes" id="UP000005868">
    <property type="component" value="Chromosome"/>
</dbReference>
<dbReference type="InterPro" id="IPR005835">
    <property type="entry name" value="NTP_transferase_dom"/>
</dbReference>
<evidence type="ECO:0000256" key="2">
    <source>
        <dbReference type="ARBA" id="ARBA00012415"/>
    </source>
</evidence>
<evidence type="ECO:0000259" key="7">
    <source>
        <dbReference type="Pfam" id="PF00483"/>
    </source>
</evidence>
<dbReference type="PANTHER" id="PTHR43197">
    <property type="entry name" value="UTP--GLUCOSE-1-PHOSPHATE URIDYLYLTRANSFERASE"/>
    <property type="match status" value="1"/>
</dbReference>
<feature type="domain" description="Nucleotidyl transferase" evidence="7">
    <location>
        <begin position="16"/>
        <end position="275"/>
    </location>
</feature>
<evidence type="ECO:0000256" key="3">
    <source>
        <dbReference type="ARBA" id="ARBA00022679"/>
    </source>
</evidence>
<dbReference type="STRING" id="580340.Tlie_0762"/>
<dbReference type="EC" id="2.7.7.9" evidence="2 6"/>
<evidence type="ECO:0000256" key="1">
    <source>
        <dbReference type="ARBA" id="ARBA00006890"/>
    </source>
</evidence>
<keyword evidence="4 6" id="KW-0548">Nucleotidyltransferase</keyword>
<dbReference type="KEGG" id="tli:Tlie_0762"/>
<dbReference type="NCBIfam" id="TIGR01099">
    <property type="entry name" value="galU"/>
    <property type="match status" value="1"/>
</dbReference>
<evidence type="ECO:0000256" key="5">
    <source>
        <dbReference type="ARBA" id="ARBA00048128"/>
    </source>
</evidence>
<keyword evidence="9" id="KW-1185">Reference proteome</keyword>
<dbReference type="InterPro" id="IPR005771">
    <property type="entry name" value="GalU_uridylyltTrfase_bac/arc"/>
</dbReference>
<comment type="similarity">
    <text evidence="1 6">Belongs to the UDPGP type 2 family.</text>
</comment>
<proteinExistence type="inferred from homology"/>
<sequence>MEKEEVSVKTCLFPVAGLGTRFLPATKEIPKEMLPVLDKPVIAYGVEEAVSSGCKKMIFVTSKGKNSILDYFDRNLELERELERRGKKDLVEEIKRISEGIECASVRQSQPLGLGHAVLMGEPFCDEPFFGVILPDDIMVSSEGSRPVLRQLVDVCEVRKASVVALMEVPPSETNRYGIVEIDQTIGDGLFSIKGMVEKPSPEEAPSNFAIMGRYVLSSRIFEHIRKCAPGAGGEYQLTDAIRSLLEEEPVYGLVFSGKRYDCGTKEAWLRTNVALALRDEALRSIVLEEVKKVEENCK</sequence>
<evidence type="ECO:0000256" key="6">
    <source>
        <dbReference type="RuleBase" id="RU361259"/>
    </source>
</evidence>
<dbReference type="PANTHER" id="PTHR43197:SF1">
    <property type="entry name" value="UTP--GLUCOSE-1-PHOSPHATE URIDYLYLTRANSFERASE"/>
    <property type="match status" value="1"/>
</dbReference>
<organism evidence="8 9">
    <name type="scientific">Thermovirga lienii (strain ATCC BAA-1197 / DSM 17291 / Cas60314)</name>
    <dbReference type="NCBI Taxonomy" id="580340"/>
    <lineage>
        <taxon>Bacteria</taxon>
        <taxon>Thermotogati</taxon>
        <taxon>Synergistota</taxon>
        <taxon>Synergistia</taxon>
        <taxon>Synergistales</taxon>
        <taxon>Thermovirgaceae</taxon>
        <taxon>Thermovirga</taxon>
    </lineage>
</organism>
<dbReference type="eggNOG" id="COG1210">
    <property type="taxonomic scope" value="Bacteria"/>
</dbReference>
<reference evidence="9" key="1">
    <citation type="submission" date="2011-10" db="EMBL/GenBank/DDBJ databases">
        <title>The complete genome of chromosome of Thermovirga lienii DSM 17291.</title>
        <authorList>
            <consortium name="US DOE Joint Genome Institute (JGI-PGF)"/>
            <person name="Lucas S."/>
            <person name="Copeland A."/>
            <person name="Lapidus A."/>
            <person name="Glavina del Rio T."/>
            <person name="Dalin E."/>
            <person name="Tice H."/>
            <person name="Bruce D."/>
            <person name="Goodwin L."/>
            <person name="Pitluck S."/>
            <person name="Peters L."/>
            <person name="Mikhailova N."/>
            <person name="Saunders E."/>
            <person name="Kyrpides N."/>
            <person name="Mavromatis K."/>
            <person name="Ivanova N."/>
            <person name="Last F.I."/>
            <person name="Brettin T."/>
            <person name="Detter J.C."/>
            <person name="Han C."/>
            <person name="Larimer F."/>
            <person name="Land M."/>
            <person name="Hauser L."/>
            <person name="Markowitz V."/>
            <person name="Cheng J.-F."/>
            <person name="Hugenholtz P."/>
            <person name="Woyke T."/>
            <person name="Wu D."/>
            <person name="Spring S."/>
            <person name="Schroeder M."/>
            <person name="Brambilla E.-M."/>
            <person name="Klenk H.-P."/>
            <person name="Eisen J.A."/>
        </authorList>
    </citation>
    <scope>NUCLEOTIDE SEQUENCE [LARGE SCALE GENOMIC DNA]</scope>
    <source>
        <strain evidence="9">ATCC BAA-1197 / DSM 17291 / Cas60314</strain>
    </source>
</reference>
<dbReference type="AlphaFoldDB" id="G7V9E5"/>
<dbReference type="EMBL" id="CP003096">
    <property type="protein sequence ID" value="AER66495.1"/>
    <property type="molecule type" value="Genomic_DNA"/>
</dbReference>
<evidence type="ECO:0000313" key="8">
    <source>
        <dbReference type="EMBL" id="AER66495.1"/>
    </source>
</evidence>
<comment type="catalytic activity">
    <reaction evidence="5 6">
        <text>alpha-D-glucose 1-phosphate + UTP + H(+) = UDP-alpha-D-glucose + diphosphate</text>
        <dbReference type="Rhea" id="RHEA:19889"/>
        <dbReference type="ChEBI" id="CHEBI:15378"/>
        <dbReference type="ChEBI" id="CHEBI:33019"/>
        <dbReference type="ChEBI" id="CHEBI:46398"/>
        <dbReference type="ChEBI" id="CHEBI:58601"/>
        <dbReference type="ChEBI" id="CHEBI:58885"/>
        <dbReference type="EC" id="2.7.7.9"/>
    </reaction>
</comment>
<dbReference type="CDD" id="cd02541">
    <property type="entry name" value="UGPase_prokaryotic"/>
    <property type="match status" value="1"/>
</dbReference>
<dbReference type="GO" id="GO:0003983">
    <property type="term" value="F:UTP:glucose-1-phosphate uridylyltransferase activity"/>
    <property type="evidence" value="ECO:0007669"/>
    <property type="project" value="UniProtKB-EC"/>
</dbReference>
<dbReference type="Pfam" id="PF00483">
    <property type="entry name" value="NTP_transferase"/>
    <property type="match status" value="1"/>
</dbReference>
<name>G7V9E5_THELD</name>
<dbReference type="HOGENOM" id="CLU_029499_1_2_0"/>
<dbReference type="GO" id="GO:0006011">
    <property type="term" value="P:UDP-alpha-D-glucose metabolic process"/>
    <property type="evidence" value="ECO:0007669"/>
    <property type="project" value="InterPro"/>
</dbReference>